<dbReference type="InterPro" id="IPR036961">
    <property type="entry name" value="Kinesin_motor_dom_sf"/>
</dbReference>
<evidence type="ECO:0000256" key="4">
    <source>
        <dbReference type="ARBA" id="ARBA00022741"/>
    </source>
</evidence>
<keyword evidence="5 10" id="KW-0067">ATP-binding</keyword>
<name>A0AAV9INQ8_9RHOD</name>
<reference evidence="14 15" key="1">
    <citation type="submission" date="2022-07" db="EMBL/GenBank/DDBJ databases">
        <title>Genome-wide signatures of adaptation to extreme environments.</title>
        <authorList>
            <person name="Cho C.H."/>
            <person name="Yoon H.S."/>
        </authorList>
    </citation>
    <scope>NUCLEOTIDE SEQUENCE [LARGE SCALE GENOMIC DNA]</scope>
    <source>
        <strain evidence="14 15">108.79 E11</strain>
    </source>
</reference>
<keyword evidence="8" id="KW-0206">Cytoskeleton</keyword>
<evidence type="ECO:0000256" key="12">
    <source>
        <dbReference type="SAM" id="MobiDB-lite"/>
    </source>
</evidence>
<dbReference type="Gene3D" id="3.40.850.10">
    <property type="entry name" value="Kinesin motor domain"/>
    <property type="match status" value="1"/>
</dbReference>
<comment type="subcellular location">
    <subcellularLocation>
        <location evidence="1">Cytoplasm</location>
        <location evidence="1">Cytoskeleton</location>
    </subcellularLocation>
</comment>
<dbReference type="GO" id="GO:0005524">
    <property type="term" value="F:ATP binding"/>
    <property type="evidence" value="ECO:0007669"/>
    <property type="project" value="UniProtKB-UniRule"/>
</dbReference>
<feature type="region of interest" description="Disordered" evidence="12">
    <location>
        <begin position="483"/>
        <end position="525"/>
    </location>
</feature>
<keyword evidence="6 11" id="KW-0175">Coiled coil</keyword>
<feature type="coiled-coil region" evidence="11">
    <location>
        <begin position="379"/>
        <end position="406"/>
    </location>
</feature>
<feature type="binding site" evidence="10">
    <location>
        <begin position="110"/>
        <end position="117"/>
    </location>
    <ligand>
        <name>ATP</name>
        <dbReference type="ChEBI" id="CHEBI:30616"/>
    </ligand>
</feature>
<keyword evidence="4 10" id="KW-0547">Nucleotide-binding</keyword>
<evidence type="ECO:0000256" key="8">
    <source>
        <dbReference type="ARBA" id="ARBA00023212"/>
    </source>
</evidence>
<keyword evidence="15" id="KW-1185">Reference proteome</keyword>
<dbReference type="PROSITE" id="PS50067">
    <property type="entry name" value="KINESIN_MOTOR_2"/>
    <property type="match status" value="1"/>
</dbReference>
<dbReference type="EMBL" id="JANCYU010000069">
    <property type="protein sequence ID" value="KAK4528756.1"/>
    <property type="molecule type" value="Genomic_DNA"/>
</dbReference>
<dbReference type="SMART" id="SM00129">
    <property type="entry name" value="KISc"/>
    <property type="match status" value="1"/>
</dbReference>
<dbReference type="PROSITE" id="PS00411">
    <property type="entry name" value="KINESIN_MOTOR_1"/>
    <property type="match status" value="1"/>
</dbReference>
<dbReference type="PRINTS" id="PR00380">
    <property type="entry name" value="KINESINHEAVY"/>
</dbReference>
<evidence type="ECO:0000313" key="14">
    <source>
        <dbReference type="EMBL" id="KAK4528756.1"/>
    </source>
</evidence>
<keyword evidence="7 10" id="KW-0505">Motor protein</keyword>
<keyword evidence="2" id="KW-0963">Cytoplasm</keyword>
<dbReference type="GO" id="GO:0005875">
    <property type="term" value="C:microtubule associated complex"/>
    <property type="evidence" value="ECO:0007669"/>
    <property type="project" value="TreeGrafter"/>
</dbReference>
<evidence type="ECO:0000256" key="3">
    <source>
        <dbReference type="ARBA" id="ARBA00022701"/>
    </source>
</evidence>
<dbReference type="FunFam" id="3.40.850.10:FF:000019">
    <property type="entry name" value="Kinesin-like protein KIN-5D"/>
    <property type="match status" value="1"/>
</dbReference>
<dbReference type="Pfam" id="PF00225">
    <property type="entry name" value="Kinesin"/>
    <property type="match status" value="1"/>
</dbReference>
<dbReference type="InterPro" id="IPR027417">
    <property type="entry name" value="P-loop_NTPase"/>
</dbReference>
<evidence type="ECO:0000313" key="15">
    <source>
        <dbReference type="Proteomes" id="UP001300502"/>
    </source>
</evidence>
<gene>
    <name evidence="14" type="ORF">GAYE_SCF64G6702</name>
</gene>
<evidence type="ECO:0000256" key="9">
    <source>
        <dbReference type="ARBA" id="ARBA00034704"/>
    </source>
</evidence>
<organism evidence="14 15">
    <name type="scientific">Galdieria yellowstonensis</name>
    <dbReference type="NCBI Taxonomy" id="3028027"/>
    <lineage>
        <taxon>Eukaryota</taxon>
        <taxon>Rhodophyta</taxon>
        <taxon>Bangiophyceae</taxon>
        <taxon>Galdieriales</taxon>
        <taxon>Galdieriaceae</taxon>
        <taxon>Galdieria</taxon>
    </lineage>
</organism>
<dbReference type="GO" id="GO:0007018">
    <property type="term" value="P:microtubule-based movement"/>
    <property type="evidence" value="ECO:0007669"/>
    <property type="project" value="InterPro"/>
</dbReference>
<evidence type="ECO:0000256" key="11">
    <source>
        <dbReference type="SAM" id="Coils"/>
    </source>
</evidence>
<feature type="region of interest" description="Disordered" evidence="12">
    <location>
        <begin position="1"/>
        <end position="23"/>
    </location>
</feature>
<sequence>MEQSISYQDNNENIVGTESSNGIPSNTQHTSVIVAVRVRPLSTLEASRGKQNCCIQVDKQDTIVIGKDKTFTFDHVFDSGTSQEQLYNGIVLPLISGIFQGFHSCLFAYGQTGSGKTYTMGTNCFGPVTPTHGMIPRVIQDICNHAKTMTKEYEISLKVSFIEIYNEDVRDLLRQHSKRNIDGISNPPPSTKIQVREDERGNVFLEGVNEVVIQTYEDAIACLESGAIHRATASHDLNERSSRSHAVFTIYLSKRPLQGPKTDEKIVSQFQLVDLAGSERAKRTNAEGTRLKEGISINTSLLALMEVISVLGDEKKRGSHVPYRRSKLTRILTNSLGGNSKTAMIACISPSEDSMQETLNTLKYAHRARNIRNKPVVNYDTTFSELQELRKKVAQLQEELAAAYESNGVARYPNSYQDEERKRCKEDSAEYHSLVEKYQQELKSLKHYAHYLKLERDILTIQIENMVETNKRQKKQDLFRFASHNISESPKKDSEEQQKSEEFSMEQVTPDTSLNSITTQEEEDIKEDVKENLVEWFLEDIFEYSSFNGGEEEQQQQASEKIGSGSSLRSIEEKNLETCLEEIRRILSDEEYALRKVAHMERFLLLECNKHQRLIATKREELRAQQDQLRDWMLHQVTHSMETKEEKDGLDKFQQDTREMERLEKNHYRLETFLTKCKDVKSTLLEDLKQLRKFQLHIGRQLEMSSKRPGFTSPPRSTTNPQEVKQQQLLQHRSYSKAVELIQSLETDLLSILKEKLSMEETIHQAVQQEMAVVNKNATHAVLDAVASHHQSENEEREHKADFGCTFLPFSDTESSWDILHLQDTLEALDIEIEYRKQRMQQGEDILSHSIQKCKSLFDKIYLLPNVSLQVRITLLEFVKRWLKSQEQLGYLKHTQQKLRQELDNIVFHCVSSLNQTTKWQALEMSSWKTRECLRDLEMIEKLISFDGYEEYNEENQCDDNLERRISNTFLSSVENGLDAASPLFFEEATTNDRNQRYSSDLFELDWSDIEVENVLT</sequence>
<comment type="similarity">
    <text evidence="9">Belongs to the TRAFAC class myosin-kinesin ATPase superfamily. Kinesin family. KIN-5/BimC subfamily.</text>
</comment>
<feature type="domain" description="Kinesin motor" evidence="13">
    <location>
        <begin position="31"/>
        <end position="371"/>
    </location>
</feature>
<dbReference type="Proteomes" id="UP001300502">
    <property type="component" value="Unassembled WGS sequence"/>
</dbReference>
<dbReference type="InterPro" id="IPR001752">
    <property type="entry name" value="Kinesin_motor_dom"/>
</dbReference>
<dbReference type="GO" id="GO:0007052">
    <property type="term" value="P:mitotic spindle organization"/>
    <property type="evidence" value="ECO:0007669"/>
    <property type="project" value="TreeGrafter"/>
</dbReference>
<evidence type="ECO:0000256" key="1">
    <source>
        <dbReference type="ARBA" id="ARBA00004245"/>
    </source>
</evidence>
<feature type="region of interest" description="Disordered" evidence="12">
    <location>
        <begin position="549"/>
        <end position="568"/>
    </location>
</feature>
<dbReference type="PANTHER" id="PTHR47969">
    <property type="entry name" value="CHROMOSOME-ASSOCIATED KINESIN KIF4A-RELATED"/>
    <property type="match status" value="1"/>
</dbReference>
<keyword evidence="3" id="KW-0493">Microtubule</keyword>
<evidence type="ECO:0000256" key="2">
    <source>
        <dbReference type="ARBA" id="ARBA00022490"/>
    </source>
</evidence>
<proteinExistence type="inferred from homology"/>
<evidence type="ECO:0000256" key="10">
    <source>
        <dbReference type="PROSITE-ProRule" id="PRU00283"/>
    </source>
</evidence>
<evidence type="ECO:0000256" key="6">
    <source>
        <dbReference type="ARBA" id="ARBA00023054"/>
    </source>
</evidence>
<protein>
    <recommendedName>
        <fullName evidence="13">Kinesin motor domain-containing protein</fullName>
    </recommendedName>
</protein>
<feature type="compositionally biased region" description="Polar residues" evidence="12">
    <location>
        <begin position="509"/>
        <end position="519"/>
    </location>
</feature>
<evidence type="ECO:0000256" key="7">
    <source>
        <dbReference type="ARBA" id="ARBA00023175"/>
    </source>
</evidence>
<dbReference type="GO" id="GO:0005874">
    <property type="term" value="C:microtubule"/>
    <property type="evidence" value="ECO:0007669"/>
    <property type="project" value="UniProtKB-KW"/>
</dbReference>
<accession>A0AAV9INQ8</accession>
<dbReference type="GO" id="GO:0008017">
    <property type="term" value="F:microtubule binding"/>
    <property type="evidence" value="ECO:0007669"/>
    <property type="project" value="InterPro"/>
</dbReference>
<dbReference type="GO" id="GO:0003777">
    <property type="term" value="F:microtubule motor activity"/>
    <property type="evidence" value="ECO:0007669"/>
    <property type="project" value="InterPro"/>
</dbReference>
<dbReference type="SUPFAM" id="SSF52540">
    <property type="entry name" value="P-loop containing nucleoside triphosphate hydrolases"/>
    <property type="match status" value="1"/>
</dbReference>
<dbReference type="InterPro" id="IPR027640">
    <property type="entry name" value="Kinesin-like_fam"/>
</dbReference>
<dbReference type="InterPro" id="IPR019821">
    <property type="entry name" value="Kinesin_motor_CS"/>
</dbReference>
<dbReference type="GO" id="GO:0051231">
    <property type="term" value="P:spindle elongation"/>
    <property type="evidence" value="ECO:0007669"/>
    <property type="project" value="TreeGrafter"/>
</dbReference>
<dbReference type="PANTHER" id="PTHR47969:SF15">
    <property type="entry name" value="CHROMOSOME-ASSOCIATED KINESIN KIF4A-RELATED"/>
    <property type="match status" value="1"/>
</dbReference>
<comment type="caution">
    <text evidence="14">The sequence shown here is derived from an EMBL/GenBank/DDBJ whole genome shotgun (WGS) entry which is preliminary data.</text>
</comment>
<feature type="compositionally biased region" description="Basic and acidic residues" evidence="12">
    <location>
        <begin position="489"/>
        <end position="502"/>
    </location>
</feature>
<evidence type="ECO:0000259" key="13">
    <source>
        <dbReference type="PROSITE" id="PS50067"/>
    </source>
</evidence>
<evidence type="ECO:0000256" key="5">
    <source>
        <dbReference type="ARBA" id="ARBA00022840"/>
    </source>
</evidence>
<dbReference type="AlphaFoldDB" id="A0AAV9INQ8"/>